<dbReference type="PANTHER" id="PTHR24220:SF689">
    <property type="entry name" value="LIPOPROTEIN-RELEASING SYSTEM ATP-BINDING PROTEIN LOLD"/>
    <property type="match status" value="1"/>
</dbReference>
<dbReference type="RefSeq" id="WP_170853676.1">
    <property type="nucleotide sequence ID" value="NZ_FPAS01000001.1"/>
</dbReference>
<evidence type="ECO:0000313" key="5">
    <source>
        <dbReference type="EMBL" id="SFT52229.1"/>
    </source>
</evidence>
<keyword evidence="2" id="KW-0547">Nucleotide-binding</keyword>
<dbReference type="PROSITE" id="PS50893">
    <property type="entry name" value="ABC_TRANSPORTER_2"/>
    <property type="match status" value="1"/>
</dbReference>
<evidence type="ECO:0000259" key="4">
    <source>
        <dbReference type="PROSITE" id="PS50893"/>
    </source>
</evidence>
<comment type="similarity">
    <text evidence="1">Belongs to the ABC transporter superfamily.</text>
</comment>
<organism evidence="5 6">
    <name type="scientific">Lishizhenia tianjinensis</name>
    <dbReference type="NCBI Taxonomy" id="477690"/>
    <lineage>
        <taxon>Bacteria</taxon>
        <taxon>Pseudomonadati</taxon>
        <taxon>Bacteroidota</taxon>
        <taxon>Flavobacteriia</taxon>
        <taxon>Flavobacteriales</taxon>
        <taxon>Crocinitomicaceae</taxon>
        <taxon>Lishizhenia</taxon>
    </lineage>
</organism>
<dbReference type="GO" id="GO:0022857">
    <property type="term" value="F:transmembrane transporter activity"/>
    <property type="evidence" value="ECO:0007669"/>
    <property type="project" value="TreeGrafter"/>
</dbReference>
<dbReference type="SUPFAM" id="SSF52540">
    <property type="entry name" value="P-loop containing nucleoside triphosphate hydrolases"/>
    <property type="match status" value="1"/>
</dbReference>
<protein>
    <submittedName>
        <fullName evidence="5">ABC-type lipoprotein export system, ATPase component</fullName>
    </submittedName>
</protein>
<evidence type="ECO:0000256" key="1">
    <source>
        <dbReference type="ARBA" id="ARBA00005417"/>
    </source>
</evidence>
<accession>A0A1I6YNZ8</accession>
<proteinExistence type="inferred from homology"/>
<dbReference type="Gene3D" id="3.40.50.300">
    <property type="entry name" value="P-loop containing nucleotide triphosphate hydrolases"/>
    <property type="match status" value="1"/>
</dbReference>
<name>A0A1I6YNZ8_9FLAO</name>
<dbReference type="PANTHER" id="PTHR24220">
    <property type="entry name" value="IMPORT ATP-BINDING PROTEIN"/>
    <property type="match status" value="1"/>
</dbReference>
<keyword evidence="3" id="KW-0067">ATP-binding</keyword>
<keyword evidence="6" id="KW-1185">Reference proteome</keyword>
<dbReference type="PROSITE" id="PS00211">
    <property type="entry name" value="ABC_TRANSPORTER_1"/>
    <property type="match status" value="1"/>
</dbReference>
<dbReference type="Pfam" id="PF00005">
    <property type="entry name" value="ABC_tran"/>
    <property type="match status" value="1"/>
</dbReference>
<feature type="domain" description="ABC transporter" evidence="4">
    <location>
        <begin position="3"/>
        <end position="211"/>
    </location>
</feature>
<keyword evidence="5" id="KW-0449">Lipoprotein</keyword>
<dbReference type="GO" id="GO:0005886">
    <property type="term" value="C:plasma membrane"/>
    <property type="evidence" value="ECO:0007669"/>
    <property type="project" value="TreeGrafter"/>
</dbReference>
<dbReference type="GO" id="GO:0016887">
    <property type="term" value="F:ATP hydrolysis activity"/>
    <property type="evidence" value="ECO:0007669"/>
    <property type="project" value="InterPro"/>
</dbReference>
<dbReference type="GO" id="GO:0005524">
    <property type="term" value="F:ATP binding"/>
    <property type="evidence" value="ECO:0007669"/>
    <property type="project" value="UniProtKB-KW"/>
</dbReference>
<evidence type="ECO:0000313" key="6">
    <source>
        <dbReference type="Proteomes" id="UP000236454"/>
    </source>
</evidence>
<dbReference type="Proteomes" id="UP000236454">
    <property type="component" value="Unassembled WGS sequence"/>
</dbReference>
<dbReference type="InterPro" id="IPR017871">
    <property type="entry name" value="ABC_transporter-like_CS"/>
</dbReference>
<dbReference type="InterPro" id="IPR003439">
    <property type="entry name" value="ABC_transporter-like_ATP-bd"/>
</dbReference>
<reference evidence="5 6" key="1">
    <citation type="submission" date="2016-10" db="EMBL/GenBank/DDBJ databases">
        <authorList>
            <person name="de Groot N.N."/>
        </authorList>
    </citation>
    <scope>NUCLEOTIDE SEQUENCE [LARGE SCALE GENOMIC DNA]</scope>
    <source>
        <strain evidence="5 6">CGMCC 1.7005</strain>
    </source>
</reference>
<dbReference type="InterPro" id="IPR015854">
    <property type="entry name" value="ABC_transpr_LolD-like"/>
</dbReference>
<dbReference type="EMBL" id="FPAS01000001">
    <property type="protein sequence ID" value="SFT52229.1"/>
    <property type="molecule type" value="Genomic_DNA"/>
</dbReference>
<dbReference type="STRING" id="477690.SAMN05216474_1061"/>
<evidence type="ECO:0000256" key="3">
    <source>
        <dbReference type="ARBA" id="ARBA00022840"/>
    </source>
</evidence>
<dbReference type="InterPro" id="IPR027417">
    <property type="entry name" value="P-loop_NTPase"/>
</dbReference>
<evidence type="ECO:0000256" key="2">
    <source>
        <dbReference type="ARBA" id="ARBA00022741"/>
    </source>
</evidence>
<sequence length="213" mass="24097">MKISFKNVMPQHLADVQHDADSIWGNSFQIEAQSKVVLNASSGKGKTTFTTTLLGIRNNYSGDIHFGDVALKSLSKEDWATYRSSKIAVVYQDLQLFPELTVLENLEIKNQLHKTFSESELQNMLDELGVGNKTHERCANLSLGQQQRVAIIRALCQPFQWIILDEPFSHLDAENARKSLALIDRICDQEKAGFILTTLGDFYGYNYQVELKL</sequence>
<gene>
    <name evidence="5" type="ORF">SAMN05216474_1061</name>
</gene>
<dbReference type="AlphaFoldDB" id="A0A1I6YNZ8"/>